<dbReference type="EMBL" id="ODYU01000089">
    <property type="protein sequence ID" value="SOQ34255.1"/>
    <property type="molecule type" value="Genomic_DNA"/>
</dbReference>
<feature type="domain" description="FLYWCH-type" evidence="4">
    <location>
        <begin position="4"/>
        <end position="51"/>
    </location>
</feature>
<evidence type="ECO:0000256" key="1">
    <source>
        <dbReference type="ARBA" id="ARBA00022723"/>
    </source>
</evidence>
<keyword evidence="3" id="KW-0862">Zinc</keyword>
<reference evidence="5" key="1">
    <citation type="submission" date="2016-07" db="EMBL/GenBank/DDBJ databases">
        <authorList>
            <person name="Bretaudeau A."/>
        </authorList>
    </citation>
    <scope>NUCLEOTIDE SEQUENCE</scope>
    <source>
        <strain evidence="5">Rice</strain>
        <tissue evidence="5">Whole body</tissue>
    </source>
</reference>
<sequence length="126" mass="14647">MKKNKKELAMVNGFTFYCHKNNAKTKIWTCTSGWLCKARLITSMKFVKRVNGKEVALVNGYTYYCRKQSLKKSTKIWNCTYGGTCHARMEITNHVKPSRRIVLSAKLEHKHEPSEYCISNGFYVKL</sequence>
<dbReference type="Gene3D" id="2.20.25.240">
    <property type="match status" value="2"/>
</dbReference>
<keyword evidence="2" id="KW-0863">Zinc-finger</keyword>
<protein>
    <submittedName>
        <fullName evidence="5">SFRICE_000685</fullName>
    </submittedName>
</protein>
<evidence type="ECO:0000256" key="2">
    <source>
        <dbReference type="ARBA" id="ARBA00022771"/>
    </source>
</evidence>
<accession>A0A2H1V088</accession>
<evidence type="ECO:0000259" key="4">
    <source>
        <dbReference type="Pfam" id="PF04500"/>
    </source>
</evidence>
<evidence type="ECO:0000313" key="5">
    <source>
        <dbReference type="EMBL" id="SOQ34255.1"/>
    </source>
</evidence>
<evidence type="ECO:0000256" key="3">
    <source>
        <dbReference type="ARBA" id="ARBA00022833"/>
    </source>
</evidence>
<dbReference type="AlphaFoldDB" id="A0A2H1V088"/>
<dbReference type="InterPro" id="IPR007588">
    <property type="entry name" value="Znf_FLYWCH"/>
</dbReference>
<proteinExistence type="predicted"/>
<gene>
    <name evidence="5" type="ORF">SFRICE_000685</name>
</gene>
<keyword evidence="1" id="KW-0479">Metal-binding</keyword>
<organism evidence="5">
    <name type="scientific">Spodoptera frugiperda</name>
    <name type="common">Fall armyworm</name>
    <dbReference type="NCBI Taxonomy" id="7108"/>
    <lineage>
        <taxon>Eukaryota</taxon>
        <taxon>Metazoa</taxon>
        <taxon>Ecdysozoa</taxon>
        <taxon>Arthropoda</taxon>
        <taxon>Hexapoda</taxon>
        <taxon>Insecta</taxon>
        <taxon>Pterygota</taxon>
        <taxon>Neoptera</taxon>
        <taxon>Endopterygota</taxon>
        <taxon>Lepidoptera</taxon>
        <taxon>Glossata</taxon>
        <taxon>Ditrysia</taxon>
        <taxon>Noctuoidea</taxon>
        <taxon>Noctuidae</taxon>
        <taxon>Amphipyrinae</taxon>
        <taxon>Spodoptera</taxon>
    </lineage>
</organism>
<dbReference type="GO" id="GO:0008270">
    <property type="term" value="F:zinc ion binding"/>
    <property type="evidence" value="ECO:0007669"/>
    <property type="project" value="UniProtKB-KW"/>
</dbReference>
<dbReference type="Pfam" id="PF04500">
    <property type="entry name" value="FLYWCH"/>
    <property type="match status" value="1"/>
</dbReference>
<name>A0A2H1V088_SPOFR</name>